<sequence length="273" mass="30095">MFIRRRSPVKKNLMAPADSVSLPMYAINRADVDAQWQHLRRLLAEQGVAAAGLALSWPADLAAHWQDPQLLLSQTCGYPFMTMLPDVQPVGCFHYDAPGCEGIGYRSFLLVRQRETGAELRDFRQRRAVCNSADSYSGYHALRAMTAPMAAGGHFFSQIIFSGGHEQSLIALQREEADIAAVDCVTYALLQRHRPERIRGLKTIGRTPLAPGLPLITQRHTSPATLAALRTALLGLVSAPEHREVCRAVLIKGFSPVSRRQYDVILQSPGNGI</sequence>
<protein>
    <submittedName>
        <fullName evidence="1">Phosphonate ABC transporter substrate-binding protein</fullName>
    </submittedName>
</protein>
<dbReference type="Proteomes" id="UP000294555">
    <property type="component" value="Unassembled WGS sequence"/>
</dbReference>
<proteinExistence type="predicted"/>
<comment type="caution">
    <text evidence="1">The sequence shown here is derived from an EMBL/GenBank/DDBJ whole genome shotgun (WGS) entry which is preliminary data.</text>
</comment>
<dbReference type="EMBL" id="SJOI01000001">
    <property type="protein sequence ID" value="TCL02881.1"/>
    <property type="molecule type" value="Genomic_DNA"/>
</dbReference>
<reference evidence="1 2" key="1">
    <citation type="submission" date="2019-02" db="EMBL/GenBank/DDBJ databases">
        <title>Investigation of anaerobic lignin degradation for improved lignocellulosic biofuels.</title>
        <authorList>
            <person name="Deangelis K."/>
        </authorList>
    </citation>
    <scope>NUCLEOTIDE SEQUENCE [LARGE SCALE GENOMIC DNA]</scope>
    <source>
        <strain evidence="1 2">159R</strain>
    </source>
</reference>
<dbReference type="SUPFAM" id="SSF53850">
    <property type="entry name" value="Periplasmic binding protein-like II"/>
    <property type="match status" value="1"/>
</dbReference>
<dbReference type="PANTHER" id="PTHR35841">
    <property type="entry name" value="PHOSPHONATES-BINDING PERIPLASMIC PROTEIN"/>
    <property type="match status" value="1"/>
</dbReference>
<accession>A0A4R1NB88</accession>
<keyword evidence="2" id="KW-1185">Reference proteome</keyword>
<evidence type="ECO:0000313" key="2">
    <source>
        <dbReference type="Proteomes" id="UP000294555"/>
    </source>
</evidence>
<evidence type="ECO:0000313" key="1">
    <source>
        <dbReference type="EMBL" id="TCL02881.1"/>
    </source>
</evidence>
<organism evidence="1 2">
    <name type="scientific">Sodalis ligni</name>
    <dbReference type="NCBI Taxonomy" id="2697027"/>
    <lineage>
        <taxon>Bacteria</taxon>
        <taxon>Pseudomonadati</taxon>
        <taxon>Pseudomonadota</taxon>
        <taxon>Gammaproteobacteria</taxon>
        <taxon>Enterobacterales</taxon>
        <taxon>Bruguierivoracaceae</taxon>
        <taxon>Sodalis</taxon>
    </lineage>
</organism>
<dbReference type="PANTHER" id="PTHR35841:SF1">
    <property type="entry name" value="PHOSPHONATES-BINDING PERIPLASMIC PROTEIN"/>
    <property type="match status" value="1"/>
</dbReference>
<dbReference type="Gene3D" id="3.40.190.10">
    <property type="entry name" value="Periplasmic binding protein-like II"/>
    <property type="match status" value="1"/>
</dbReference>
<dbReference type="AlphaFoldDB" id="A0A4R1NB88"/>
<name>A0A4R1NB88_9GAMM</name>
<dbReference type="Pfam" id="PF12974">
    <property type="entry name" value="Phosphonate-bd"/>
    <property type="match status" value="1"/>
</dbReference>
<gene>
    <name evidence="1" type="ORF">EZJ58_0920</name>
</gene>